<evidence type="ECO:0000313" key="3">
    <source>
        <dbReference type="Proteomes" id="UP000305778"/>
    </source>
</evidence>
<keyword evidence="2" id="KW-0808">Transferase</keyword>
<sequence>MHIDTGSYGAPATPWDDPRWRRDALAWAESSLAVHGRQPAGREGYGVRLRPWSVVVRIPARDGRVVWFKANPPGSAFEPALSQALHNWTPGRVLAPLAVDTGRAWSLLPDGGPLLAQVLDDERPDPRCWEEPLRQYAALQREIVPRVAELAALGVPDLRPAALPGRLTALLDRTAGLDDVRQLVPQVAAWCTELESSGVSPSLDHSDLHEGQVFHDGNGRCVFFDWGDSALAHPFTSLLVIARLTRKRFGADSPAVLARLRDAYLEPWAGDGHSAADLRRFASLACRVGPVGRALAWDRCFPGTDGRPQAVPDANIVSWVRELADEPPL</sequence>
<dbReference type="Pfam" id="PF01636">
    <property type="entry name" value="APH"/>
    <property type="match status" value="1"/>
</dbReference>
<accession>A0A4U0SUD4</accession>
<keyword evidence="3" id="KW-1185">Reference proteome</keyword>
<name>A0A4U0SUD4_9ACTN</name>
<dbReference type="InterPro" id="IPR011009">
    <property type="entry name" value="Kinase-like_dom_sf"/>
</dbReference>
<protein>
    <submittedName>
        <fullName evidence="2">Aminoglycoside phosphotransferase family protein</fullName>
    </submittedName>
</protein>
<dbReference type="SUPFAM" id="SSF56112">
    <property type="entry name" value="Protein kinase-like (PK-like)"/>
    <property type="match status" value="1"/>
</dbReference>
<evidence type="ECO:0000259" key="1">
    <source>
        <dbReference type="Pfam" id="PF01636"/>
    </source>
</evidence>
<reference evidence="2 3" key="1">
    <citation type="submission" date="2019-04" db="EMBL/GenBank/DDBJ databases">
        <title>Streptomyces oryziradicis sp. nov., a novel actinomycete isolated from rhizosphere soil of rice (Oryza sativa L.).</title>
        <authorList>
            <person name="Li C."/>
        </authorList>
    </citation>
    <scope>NUCLEOTIDE SEQUENCE [LARGE SCALE GENOMIC DNA]</scope>
    <source>
        <strain evidence="2 3">NEAU-C40</strain>
    </source>
</reference>
<dbReference type="InterPro" id="IPR002575">
    <property type="entry name" value="Aminoglycoside_PTrfase"/>
</dbReference>
<gene>
    <name evidence="2" type="ORF">FCI23_07550</name>
</gene>
<dbReference type="GO" id="GO:0016740">
    <property type="term" value="F:transferase activity"/>
    <property type="evidence" value="ECO:0007669"/>
    <property type="project" value="UniProtKB-KW"/>
</dbReference>
<evidence type="ECO:0000313" key="2">
    <source>
        <dbReference type="EMBL" id="TKA12141.1"/>
    </source>
</evidence>
<dbReference type="AlphaFoldDB" id="A0A4U0SUD4"/>
<dbReference type="OrthoDB" id="101887at2"/>
<dbReference type="EMBL" id="SUMC01000005">
    <property type="protein sequence ID" value="TKA12141.1"/>
    <property type="molecule type" value="Genomic_DNA"/>
</dbReference>
<organism evidence="2 3">
    <name type="scientific">Actinacidiphila oryziradicis</name>
    <dbReference type="NCBI Taxonomy" id="2571141"/>
    <lineage>
        <taxon>Bacteria</taxon>
        <taxon>Bacillati</taxon>
        <taxon>Actinomycetota</taxon>
        <taxon>Actinomycetes</taxon>
        <taxon>Kitasatosporales</taxon>
        <taxon>Streptomycetaceae</taxon>
        <taxon>Actinacidiphila</taxon>
    </lineage>
</organism>
<proteinExistence type="predicted"/>
<dbReference type="Proteomes" id="UP000305778">
    <property type="component" value="Unassembled WGS sequence"/>
</dbReference>
<feature type="domain" description="Aminoglycoside phosphotransferase" evidence="1">
    <location>
        <begin position="75"/>
        <end position="268"/>
    </location>
</feature>
<comment type="caution">
    <text evidence="2">The sequence shown here is derived from an EMBL/GenBank/DDBJ whole genome shotgun (WGS) entry which is preliminary data.</text>
</comment>
<dbReference type="RefSeq" id="WP_136722673.1">
    <property type="nucleotide sequence ID" value="NZ_SUMC01000005.1"/>
</dbReference>